<evidence type="ECO:0000313" key="2">
    <source>
        <dbReference type="Proteomes" id="UP001166191"/>
    </source>
</evidence>
<sequence length="66" mass="7183">MSPEKMVHMANQIASFFNSQPGDEAEKIAAHLKDFWSPPMRAQLLDYLAAGGTGLKPAVVEAARKL</sequence>
<evidence type="ECO:0000313" key="1">
    <source>
        <dbReference type="EMBL" id="MBU3030144.1"/>
    </source>
</evidence>
<dbReference type="Pfam" id="PF11390">
    <property type="entry name" value="FdsD"/>
    <property type="match status" value="1"/>
</dbReference>
<dbReference type="Proteomes" id="UP001166191">
    <property type="component" value="Unassembled WGS sequence"/>
</dbReference>
<dbReference type="EMBL" id="JAHKNG010000011">
    <property type="protein sequence ID" value="MBU3030144.1"/>
    <property type="molecule type" value="Genomic_DNA"/>
</dbReference>
<reference evidence="1" key="1">
    <citation type="submission" date="2021-06" db="EMBL/GenBank/DDBJ databases">
        <title>Paracoccus bacterium XHP0099 sp. nov., isolated from the surface waters of the Yellow Sea.</title>
        <authorList>
            <person name="Xue H."/>
            <person name="Zhang D."/>
        </authorList>
    </citation>
    <scope>NUCLEOTIDE SEQUENCE</scope>
    <source>
        <strain evidence="1">XHP0099</strain>
    </source>
</reference>
<comment type="caution">
    <text evidence="1">The sequence shown here is derived from an EMBL/GenBank/DDBJ whole genome shotgun (WGS) entry which is preliminary data.</text>
</comment>
<keyword evidence="2" id="KW-1185">Reference proteome</keyword>
<accession>A0ABS6AKG1</accession>
<protein>
    <submittedName>
        <fullName evidence="1">Formate dehydrogenase subunit delta</fullName>
    </submittedName>
</protein>
<proteinExistence type="predicted"/>
<organism evidence="1 2">
    <name type="scientific">Paracoccus marinaquae</name>
    <dbReference type="NCBI Taxonomy" id="2841926"/>
    <lineage>
        <taxon>Bacteria</taxon>
        <taxon>Pseudomonadati</taxon>
        <taxon>Pseudomonadota</taxon>
        <taxon>Alphaproteobacteria</taxon>
        <taxon>Rhodobacterales</taxon>
        <taxon>Paracoccaceae</taxon>
        <taxon>Paracoccus</taxon>
    </lineage>
</organism>
<dbReference type="RefSeq" id="WP_216032825.1">
    <property type="nucleotide sequence ID" value="NZ_JAHKNG010000011.1"/>
</dbReference>
<gene>
    <name evidence="1" type="ORF">KNW02_08430</name>
</gene>
<name>A0ABS6AKG1_9RHOB</name>
<dbReference type="InterPro" id="IPR021074">
    <property type="entry name" value="Formate_DH_dsu"/>
</dbReference>